<evidence type="ECO:0000256" key="5">
    <source>
        <dbReference type="SAM" id="Phobius"/>
    </source>
</evidence>
<keyword evidence="8" id="KW-1185">Reference proteome</keyword>
<feature type="transmembrane region" description="Helical" evidence="5">
    <location>
        <begin position="325"/>
        <end position="341"/>
    </location>
</feature>
<dbReference type="GO" id="GO:0022857">
    <property type="term" value="F:transmembrane transporter activity"/>
    <property type="evidence" value="ECO:0007669"/>
    <property type="project" value="InterPro"/>
</dbReference>
<feature type="transmembrane region" description="Helical" evidence="5">
    <location>
        <begin position="347"/>
        <end position="366"/>
    </location>
</feature>
<feature type="transmembrane region" description="Helical" evidence="5">
    <location>
        <begin position="387"/>
        <end position="409"/>
    </location>
</feature>
<dbReference type="Proteomes" id="UP000190797">
    <property type="component" value="Chromosome"/>
</dbReference>
<feature type="transmembrane region" description="Helical" evidence="5">
    <location>
        <begin position="44"/>
        <end position="68"/>
    </location>
</feature>
<evidence type="ECO:0000259" key="6">
    <source>
        <dbReference type="PROSITE" id="PS50850"/>
    </source>
</evidence>
<evidence type="ECO:0000313" key="7">
    <source>
        <dbReference type="EMBL" id="AQZ62291.1"/>
    </source>
</evidence>
<feature type="transmembrane region" description="Helical" evidence="5">
    <location>
        <begin position="294"/>
        <end position="313"/>
    </location>
</feature>
<keyword evidence="4 5" id="KW-0472">Membrane</keyword>
<dbReference type="InterPro" id="IPR036259">
    <property type="entry name" value="MFS_trans_sf"/>
</dbReference>
<accession>A0A1U9ZWF4</accession>
<dbReference type="PANTHER" id="PTHR23528:SF1">
    <property type="entry name" value="MAJOR FACILITATOR SUPERFAMILY (MFS) PROFILE DOMAIN-CONTAINING PROTEIN"/>
    <property type="match status" value="1"/>
</dbReference>
<feature type="transmembrane region" description="Helical" evidence="5">
    <location>
        <begin position="415"/>
        <end position="434"/>
    </location>
</feature>
<protein>
    <submittedName>
        <fullName evidence="7">MFS transporter</fullName>
    </submittedName>
</protein>
<evidence type="ECO:0000256" key="4">
    <source>
        <dbReference type="ARBA" id="ARBA00023136"/>
    </source>
</evidence>
<proteinExistence type="predicted"/>
<dbReference type="PROSITE" id="PS50850">
    <property type="entry name" value="MFS"/>
    <property type="match status" value="1"/>
</dbReference>
<evidence type="ECO:0000256" key="2">
    <source>
        <dbReference type="ARBA" id="ARBA00022692"/>
    </source>
</evidence>
<reference evidence="8" key="1">
    <citation type="journal article" date="2017" name="Med. Chem. Commun.">
        <title>Nonomuraea sp. ATCC 55076 harbours the largest actinomycete chromosome to date and the kistamicin biosynthetic gene cluster.</title>
        <authorList>
            <person name="Nazari B."/>
            <person name="Forneris C.C."/>
            <person name="Gibson M.I."/>
            <person name="Moon K."/>
            <person name="Schramma K.R."/>
            <person name="Seyedsayamdost M.R."/>
        </authorList>
    </citation>
    <scope>NUCLEOTIDE SEQUENCE [LARGE SCALE GENOMIC DNA]</scope>
    <source>
        <strain evidence="8">ATCC 55076</strain>
    </source>
</reference>
<dbReference type="InterPro" id="IPR020846">
    <property type="entry name" value="MFS_dom"/>
</dbReference>
<keyword evidence="3 5" id="KW-1133">Transmembrane helix</keyword>
<organism evidence="7 8">
    <name type="scientific">[Actinomadura] parvosata subsp. kistnae</name>
    <dbReference type="NCBI Taxonomy" id="1909395"/>
    <lineage>
        <taxon>Bacteria</taxon>
        <taxon>Bacillati</taxon>
        <taxon>Actinomycetota</taxon>
        <taxon>Actinomycetes</taxon>
        <taxon>Streptosporangiales</taxon>
        <taxon>Streptosporangiaceae</taxon>
        <taxon>Nonomuraea</taxon>
    </lineage>
</organism>
<dbReference type="OrthoDB" id="7584869at2"/>
<evidence type="ECO:0000256" key="3">
    <source>
        <dbReference type="ARBA" id="ARBA00022989"/>
    </source>
</evidence>
<dbReference type="Gene3D" id="1.20.1250.20">
    <property type="entry name" value="MFS general substrate transporter like domains"/>
    <property type="match status" value="2"/>
</dbReference>
<comment type="subcellular location">
    <subcellularLocation>
        <location evidence="1">Cell membrane</location>
        <topology evidence="1">Multi-pass membrane protein</topology>
    </subcellularLocation>
</comment>
<dbReference type="EMBL" id="CP017717">
    <property type="protein sequence ID" value="AQZ62291.1"/>
    <property type="molecule type" value="Genomic_DNA"/>
</dbReference>
<name>A0A1U9ZWF4_9ACTN</name>
<dbReference type="AlphaFoldDB" id="A0A1U9ZWF4"/>
<feature type="transmembrane region" description="Helical" evidence="5">
    <location>
        <begin position="144"/>
        <end position="163"/>
    </location>
</feature>
<dbReference type="GO" id="GO:0005886">
    <property type="term" value="C:plasma membrane"/>
    <property type="evidence" value="ECO:0007669"/>
    <property type="project" value="UniProtKB-SubCell"/>
</dbReference>
<feature type="transmembrane region" description="Helical" evidence="5">
    <location>
        <begin position="202"/>
        <end position="223"/>
    </location>
</feature>
<evidence type="ECO:0000256" key="1">
    <source>
        <dbReference type="ARBA" id="ARBA00004651"/>
    </source>
</evidence>
<feature type="transmembrane region" description="Helical" evidence="5">
    <location>
        <begin position="80"/>
        <end position="104"/>
    </location>
</feature>
<keyword evidence="2 5" id="KW-0812">Transmembrane</keyword>
<feature type="transmembrane region" description="Helical" evidence="5">
    <location>
        <begin position="175"/>
        <end position="196"/>
    </location>
</feature>
<dbReference type="InterPro" id="IPR011701">
    <property type="entry name" value="MFS"/>
</dbReference>
<feature type="transmembrane region" description="Helical" evidence="5">
    <location>
        <begin position="254"/>
        <end position="274"/>
    </location>
</feature>
<dbReference type="STRING" id="1909395.BKM31_13195"/>
<gene>
    <name evidence="7" type="ORF">BKM31_13195</name>
</gene>
<feature type="transmembrane region" description="Helical" evidence="5">
    <location>
        <begin position="116"/>
        <end position="138"/>
    </location>
</feature>
<dbReference type="KEGG" id="noa:BKM31_13195"/>
<dbReference type="Pfam" id="PF07690">
    <property type="entry name" value="MFS_1"/>
    <property type="match status" value="1"/>
</dbReference>
<dbReference type="SUPFAM" id="SSF103473">
    <property type="entry name" value="MFS general substrate transporter"/>
    <property type="match status" value="1"/>
</dbReference>
<dbReference type="PANTHER" id="PTHR23528">
    <property type="match status" value="1"/>
</dbReference>
<evidence type="ECO:0000313" key="8">
    <source>
        <dbReference type="Proteomes" id="UP000190797"/>
    </source>
</evidence>
<sequence length="440" mass="44947">MVTTPTPPAEPPQAAAEAVLAGHEELIASVAPPENPPRVGVWTIAVYALTMFGFQLTLLLPALFSLAYKVQLIDPAGKDASLGFVLGVGGLISLLVGLPVGVLSDGTRLAWGRRRPFLAAGLVLSALGALIIAVAPAITFMLAGYVVVGVANAAIGTAINPFLAEQVPAEQRGTVGALGGVTAAVAGVGATLLGSFLTGNILVLFLTPVAVLGIAALLYVVVIPDRPASEDVRVGSILEVFGNIWFNPLKHSDFALVWLGKFCLSFGSTFFSTYQLYLLQDRLGLTPEQAGRQLAAVGGLSLLALVGSSIAGGTLSDRFKRRKPFIFLATGLIVAGLAVAASAPSMLLFAVGGILLSAGTGAFNSVDLALASDVMPEKDKAGKYMNIYYLSGTLAGVLAPLIASVILRLGGGGNYGGLFLSGAVLGLGAVVTAAKIRSVR</sequence>
<feature type="domain" description="Major facilitator superfamily (MFS) profile" evidence="6">
    <location>
        <begin position="41"/>
        <end position="440"/>
    </location>
</feature>